<gene>
    <name evidence="2" type="ORF">SG34_015180</name>
</gene>
<reference evidence="2 3" key="1">
    <citation type="journal article" date="2015" name="Genome Announc.">
        <title>Draft Genome Sequences of Marine Isolates of Thalassomonas viridans and Thalassomonas actiniarum.</title>
        <authorList>
            <person name="Olonade I."/>
            <person name="van Zyl L.J."/>
            <person name="Trindade M."/>
        </authorList>
    </citation>
    <scope>NUCLEOTIDE SEQUENCE [LARGE SCALE GENOMIC DNA]</scope>
    <source>
        <strain evidence="2 3">XOM25</strain>
    </source>
</reference>
<sequence length="101" mass="11774">MANEMSNQTAMEAYLEESRETLAKARGLLKQKEDLYQRYGISKAMLSDTSDLTPHEREQLNKQTDAFRDEIAQAQRDAQDRAKYRDMPVRAPKKARHRAFI</sequence>
<protein>
    <submittedName>
        <fullName evidence="2">Uncharacterized protein</fullName>
    </submittedName>
</protein>
<dbReference type="EMBL" id="CP059733">
    <property type="protein sequence ID" value="WDE02787.1"/>
    <property type="molecule type" value="Genomic_DNA"/>
</dbReference>
<accession>A0AAF0C500</accession>
<feature type="region of interest" description="Disordered" evidence="1">
    <location>
        <begin position="76"/>
        <end position="101"/>
    </location>
</feature>
<feature type="compositionally biased region" description="Basic and acidic residues" evidence="1">
    <location>
        <begin position="76"/>
        <end position="88"/>
    </location>
</feature>
<reference evidence="2 3" key="2">
    <citation type="journal article" date="2022" name="Mar. Drugs">
        <title>Bioassay-Guided Fractionation Leads to the Detection of Cholic Acid Generated by the Rare Thalassomonas sp.</title>
        <authorList>
            <person name="Pheiffer F."/>
            <person name="Schneider Y.K."/>
            <person name="Hansen E.H."/>
            <person name="Andersen J.H."/>
            <person name="Isaksson J."/>
            <person name="Busche T."/>
            <person name="R C."/>
            <person name="Kalinowski J."/>
            <person name="Zyl L.V."/>
            <person name="Trindade M."/>
        </authorList>
    </citation>
    <scope>NUCLEOTIDE SEQUENCE [LARGE SCALE GENOMIC DNA]</scope>
    <source>
        <strain evidence="2 3">XOM25</strain>
    </source>
</reference>
<organism evidence="2 3">
    <name type="scientific">Thalassomonas viridans</name>
    <dbReference type="NCBI Taxonomy" id="137584"/>
    <lineage>
        <taxon>Bacteria</taxon>
        <taxon>Pseudomonadati</taxon>
        <taxon>Pseudomonadota</taxon>
        <taxon>Gammaproteobacteria</taxon>
        <taxon>Alteromonadales</taxon>
        <taxon>Colwelliaceae</taxon>
        <taxon>Thalassomonas</taxon>
    </lineage>
</organism>
<dbReference type="RefSeq" id="WP_044840216.1">
    <property type="nucleotide sequence ID" value="NZ_CP059733.1"/>
</dbReference>
<feature type="compositionally biased region" description="Basic residues" evidence="1">
    <location>
        <begin position="91"/>
        <end position="101"/>
    </location>
</feature>
<name>A0AAF0C500_9GAMM</name>
<evidence type="ECO:0000313" key="2">
    <source>
        <dbReference type="EMBL" id="WDE02787.1"/>
    </source>
</evidence>
<dbReference type="KEGG" id="tvd:SG34_015180"/>
<keyword evidence="3" id="KW-1185">Reference proteome</keyword>
<evidence type="ECO:0000313" key="3">
    <source>
        <dbReference type="Proteomes" id="UP000032352"/>
    </source>
</evidence>
<dbReference type="Proteomes" id="UP000032352">
    <property type="component" value="Chromosome"/>
</dbReference>
<dbReference type="AlphaFoldDB" id="A0AAF0C500"/>
<proteinExistence type="predicted"/>
<evidence type="ECO:0000256" key="1">
    <source>
        <dbReference type="SAM" id="MobiDB-lite"/>
    </source>
</evidence>